<organism evidence="3 4">
    <name type="scientific">Hymenobacter koreensis</name>
    <dbReference type="NCBI Taxonomy" id="1084523"/>
    <lineage>
        <taxon>Bacteria</taxon>
        <taxon>Pseudomonadati</taxon>
        <taxon>Bacteroidota</taxon>
        <taxon>Cytophagia</taxon>
        <taxon>Cytophagales</taxon>
        <taxon>Hymenobacteraceae</taxon>
        <taxon>Hymenobacter</taxon>
    </lineage>
</organism>
<reference evidence="4" key="1">
    <citation type="journal article" date="2019" name="Int. J. Syst. Evol. Microbiol.">
        <title>The Global Catalogue of Microorganisms (GCM) 10K type strain sequencing project: providing services to taxonomists for standard genome sequencing and annotation.</title>
        <authorList>
            <consortium name="The Broad Institute Genomics Platform"/>
            <consortium name="The Broad Institute Genome Sequencing Center for Infectious Disease"/>
            <person name="Wu L."/>
            <person name="Ma J."/>
        </authorList>
    </citation>
    <scope>NUCLEOTIDE SEQUENCE [LARGE SCALE GENOMIC DNA]</scope>
    <source>
        <strain evidence="4">JCM 17924</strain>
    </source>
</reference>
<dbReference type="PROSITE" id="PS51257">
    <property type="entry name" value="PROKAR_LIPOPROTEIN"/>
    <property type="match status" value="1"/>
</dbReference>
<dbReference type="SUPFAM" id="SSF110296">
    <property type="entry name" value="Oligoxyloglucan reducing end-specific cellobiohydrolase"/>
    <property type="match status" value="2"/>
</dbReference>
<dbReference type="RefSeq" id="WP_345222951.1">
    <property type="nucleotide sequence ID" value="NZ_BAABHA010000002.1"/>
</dbReference>
<protein>
    <recommendedName>
        <fullName evidence="2">Secretion system C-terminal sorting domain-containing protein</fullName>
    </recommendedName>
</protein>
<accession>A0ABP8IXU0</accession>
<evidence type="ECO:0000259" key="2">
    <source>
        <dbReference type="Pfam" id="PF18962"/>
    </source>
</evidence>
<comment type="caution">
    <text evidence="3">The sequence shown here is derived from an EMBL/GenBank/DDBJ whole genome shotgun (WGS) entry which is preliminary data.</text>
</comment>
<keyword evidence="1" id="KW-0732">Signal</keyword>
<dbReference type="Gene3D" id="2.60.40.10">
    <property type="entry name" value="Immunoglobulins"/>
    <property type="match status" value="1"/>
</dbReference>
<feature type="signal peptide" evidence="1">
    <location>
        <begin position="1"/>
        <end position="24"/>
    </location>
</feature>
<dbReference type="InterPro" id="IPR013783">
    <property type="entry name" value="Ig-like_fold"/>
</dbReference>
<name>A0ABP8IXU0_9BACT</name>
<dbReference type="Gene3D" id="2.130.10.10">
    <property type="entry name" value="YVTN repeat-like/Quinoprotein amine dehydrogenase"/>
    <property type="match status" value="4"/>
</dbReference>
<dbReference type="EMBL" id="BAABHA010000002">
    <property type="protein sequence ID" value="GAA4379023.1"/>
    <property type="molecule type" value="Genomic_DNA"/>
</dbReference>
<gene>
    <name evidence="3" type="ORF">GCM10023186_16160</name>
</gene>
<feature type="domain" description="Secretion system C-terminal sorting" evidence="2">
    <location>
        <begin position="889"/>
        <end position="957"/>
    </location>
</feature>
<dbReference type="CDD" id="cd15482">
    <property type="entry name" value="Sialidase_non-viral"/>
    <property type="match status" value="1"/>
</dbReference>
<keyword evidence="4" id="KW-1185">Reference proteome</keyword>
<evidence type="ECO:0000313" key="4">
    <source>
        <dbReference type="Proteomes" id="UP001500454"/>
    </source>
</evidence>
<evidence type="ECO:0000313" key="3">
    <source>
        <dbReference type="EMBL" id="GAA4379023.1"/>
    </source>
</evidence>
<dbReference type="InterPro" id="IPR015943">
    <property type="entry name" value="WD40/YVTN_repeat-like_dom_sf"/>
</dbReference>
<dbReference type="Pfam" id="PF18962">
    <property type="entry name" value="Por_Secre_tail"/>
    <property type="match status" value="1"/>
</dbReference>
<sequence length="963" mass="102845">MKQTYSWNRIANLFLQVAAASVIAACGNANPPKLETAEERPDQPDLAMEQDAELTRDPNTGTVPRERLLAAYQFNEEYVARQAQQRATTGSLAYAVWTERGPSNVAGRLRTLMVDPNDATGNTVWAGAAGGGLWKITNATAANFQWTNVNRFFSTLAVSSLAYTPGTSPTVMYAGTGEGFFNVDAIRGMGIWKSADGGNSWAQLASTNNANFEYVQKVMVHPTTKNVYAATRGSGLGGVYRSTDAGASWVRVLPVSRVADIEIAADGTVYASSGLFTTDGIYRSASGDAGSWTKLNDIATSGLPTTGFTRIELACAPSDANRVYALFAGTNNALLNIYRSMDGGATWQTLPRPVDADPGVGTDFTRGQAWYDLTAAVSPTDPNTLFVGGIDIFKTSNAGAATASTVSWQQVTHWYGGFTFQNVHADQHAIVFQPGSGSKAYFGNDGGFFSTTTAGNTIPALTNRNNGLNVTQFYAVTAHPTNYNFFLAGAQDNGTQRLSTAGLGASVEVTGGDGGFCAIDQDNGNIQFSSYVYNQYRRTSNSWTSYTTFNLTTNGSFINPFDYDSRANILYAAHNTDTYLAWTNATTATSVANAATINPSLGAGAGRVTHVTVSPLTDNRIYVGTNAGKVYRVDNAHTTTPTVTLIRTGTAGTSVSCVAIDPATESHLLVTYSNYGITNVLETTNGGTTWTALDGNLPDMPVRWALFDPRNTTRALLATEMGVYSTDAFSGATTDWQPSLYATMNTRVSMLRYRPGDKAVVAASHGRGVFTSNIFALTRLPLPVELVKFGARATEAGVALNWQTATEQNTRSFEIERAAAGKPFAKIGAVAAAGESANRLDYSYLDATAAPGSYTYRLRMLDNDGTFTYSTVANATVVSSTAPLLVGAYPVPFDRSFTVKLRQVPAEAVRISLTDMQGRTVFTTQASGQLELPVRVPTLASGSYVLTVRTTDGRTSSQRVTRR</sequence>
<dbReference type="NCBIfam" id="TIGR04183">
    <property type="entry name" value="Por_Secre_tail"/>
    <property type="match status" value="1"/>
</dbReference>
<dbReference type="Proteomes" id="UP001500454">
    <property type="component" value="Unassembled WGS sequence"/>
</dbReference>
<dbReference type="InterPro" id="IPR026444">
    <property type="entry name" value="Secre_tail"/>
</dbReference>
<proteinExistence type="predicted"/>
<evidence type="ECO:0000256" key="1">
    <source>
        <dbReference type="SAM" id="SignalP"/>
    </source>
</evidence>
<feature type="chain" id="PRO_5045195862" description="Secretion system C-terminal sorting domain-containing protein" evidence="1">
    <location>
        <begin position="25"/>
        <end position="963"/>
    </location>
</feature>